<accession>A0A853BJE7</accession>
<dbReference type="SUPFAM" id="SSF54593">
    <property type="entry name" value="Glyoxalase/Bleomycin resistance protein/Dihydroxybiphenyl dioxygenase"/>
    <property type="match status" value="2"/>
</dbReference>
<keyword evidence="3" id="KW-0223">Dioxygenase</keyword>
<organism evidence="3 4">
    <name type="scientific">Streptomonospora nanhaiensis</name>
    <dbReference type="NCBI Taxonomy" id="1323731"/>
    <lineage>
        <taxon>Bacteria</taxon>
        <taxon>Bacillati</taxon>
        <taxon>Actinomycetota</taxon>
        <taxon>Actinomycetes</taxon>
        <taxon>Streptosporangiales</taxon>
        <taxon>Nocardiopsidaceae</taxon>
        <taxon>Streptomonospora</taxon>
    </lineage>
</organism>
<keyword evidence="3" id="KW-0456">Lyase</keyword>
<keyword evidence="3" id="KW-0560">Oxidoreductase</keyword>
<sequence length="353" mass="35584">MAAPSSPSARASAGSRAAPVITGLHHVGHVVRDIAAATAVYRRLGFALPPAAFPALPADDGGPPRALGAGNTRAVFARGFVELATVLGPGDTAGEGVHLHPLAVPPEARARLTESAGRTTERLRAALGRFEGLHILAFHTPDADAAAARLTAEGIGHSGVHRLRRPAASGEGGRPVEVGYLELDDAPGRTPEGRLAVAEAAPTGTAEGAERGEGAAGPAHPNGAVALVESVLCVPDGELHRYADRYAAYLGRTARGEGGVRAFDLGASRLVLATPAGLDSIVPGHRRGGAPPFFAAYGVEVGDLGAATAHLRRNAVPFREARGGAEVHVPAAFALGAAVVLRQEAASAGGGPV</sequence>
<dbReference type="GO" id="GO:0051213">
    <property type="term" value="F:dioxygenase activity"/>
    <property type="evidence" value="ECO:0007669"/>
    <property type="project" value="UniProtKB-KW"/>
</dbReference>
<dbReference type="GO" id="GO:0016829">
    <property type="term" value="F:lyase activity"/>
    <property type="evidence" value="ECO:0007669"/>
    <property type="project" value="UniProtKB-KW"/>
</dbReference>
<feature type="domain" description="Glyoxalase-like" evidence="2">
    <location>
        <begin position="24"/>
        <end position="239"/>
    </location>
</feature>
<dbReference type="InterPro" id="IPR025870">
    <property type="entry name" value="Glyoxalase-like_dom"/>
</dbReference>
<dbReference type="InterPro" id="IPR029068">
    <property type="entry name" value="Glyas_Bleomycin-R_OHBP_Dase"/>
</dbReference>
<proteinExistence type="predicted"/>
<keyword evidence="4" id="KW-1185">Reference proteome</keyword>
<evidence type="ECO:0000313" key="4">
    <source>
        <dbReference type="Proteomes" id="UP000575985"/>
    </source>
</evidence>
<dbReference type="RefSeq" id="WP_179766727.1">
    <property type="nucleotide sequence ID" value="NZ_JACCFO010000001.1"/>
</dbReference>
<evidence type="ECO:0000259" key="2">
    <source>
        <dbReference type="Pfam" id="PF13468"/>
    </source>
</evidence>
<comment type="caution">
    <text evidence="3">The sequence shown here is derived from an EMBL/GenBank/DDBJ whole genome shotgun (WGS) entry which is preliminary data.</text>
</comment>
<reference evidence="3 4" key="1">
    <citation type="submission" date="2020-07" db="EMBL/GenBank/DDBJ databases">
        <title>Sequencing the genomes of 1000 actinobacteria strains.</title>
        <authorList>
            <person name="Klenk H.-P."/>
        </authorList>
    </citation>
    <scope>NUCLEOTIDE SEQUENCE [LARGE SCALE GENOMIC DNA]</scope>
    <source>
        <strain evidence="3 4">DSM 45927</strain>
    </source>
</reference>
<feature type="region of interest" description="Disordered" evidence="1">
    <location>
        <begin position="200"/>
        <end position="220"/>
    </location>
</feature>
<dbReference type="Gene3D" id="3.10.180.10">
    <property type="entry name" value="2,3-Dihydroxybiphenyl 1,2-Dioxygenase, domain 1"/>
    <property type="match status" value="1"/>
</dbReference>
<evidence type="ECO:0000313" key="3">
    <source>
        <dbReference type="EMBL" id="NYI95150.1"/>
    </source>
</evidence>
<dbReference type="AlphaFoldDB" id="A0A853BJE7"/>
<name>A0A853BJE7_9ACTN</name>
<gene>
    <name evidence="3" type="ORF">HNR12_001427</name>
</gene>
<dbReference type="EMBL" id="JACCFO010000001">
    <property type="protein sequence ID" value="NYI95150.1"/>
    <property type="molecule type" value="Genomic_DNA"/>
</dbReference>
<protein>
    <submittedName>
        <fullName evidence="3">Catechol 2,3-dioxygenase-like lactoylglutathione lyase family enzyme</fullName>
    </submittedName>
</protein>
<dbReference type="Pfam" id="PF13468">
    <property type="entry name" value="Glyoxalase_3"/>
    <property type="match status" value="1"/>
</dbReference>
<evidence type="ECO:0000256" key="1">
    <source>
        <dbReference type="SAM" id="MobiDB-lite"/>
    </source>
</evidence>
<dbReference type="Proteomes" id="UP000575985">
    <property type="component" value="Unassembled WGS sequence"/>
</dbReference>